<dbReference type="Proteomes" id="UP000054359">
    <property type="component" value="Unassembled WGS sequence"/>
</dbReference>
<feature type="non-terminal residue" evidence="3">
    <location>
        <position position="487"/>
    </location>
</feature>
<dbReference type="SMART" id="SM00228">
    <property type="entry name" value="PDZ"/>
    <property type="match status" value="2"/>
</dbReference>
<feature type="region of interest" description="Disordered" evidence="1">
    <location>
        <begin position="348"/>
        <end position="442"/>
    </location>
</feature>
<dbReference type="PANTHER" id="PTHR19964">
    <property type="entry name" value="MULTIPLE PDZ DOMAIN PROTEIN"/>
    <property type="match status" value="1"/>
</dbReference>
<feature type="domain" description="PDZ" evidence="2">
    <location>
        <begin position="1"/>
        <end position="49"/>
    </location>
</feature>
<dbReference type="EMBL" id="KK120239">
    <property type="protein sequence ID" value="KFM77847.1"/>
    <property type="molecule type" value="Genomic_DNA"/>
</dbReference>
<dbReference type="STRING" id="407821.A0A087UKF8"/>
<feature type="compositionally biased region" description="Basic and acidic residues" evidence="1">
    <location>
        <begin position="349"/>
        <end position="360"/>
    </location>
</feature>
<evidence type="ECO:0000259" key="2">
    <source>
        <dbReference type="PROSITE" id="PS50106"/>
    </source>
</evidence>
<dbReference type="Pfam" id="PF17820">
    <property type="entry name" value="PDZ_6"/>
    <property type="match status" value="1"/>
</dbReference>
<dbReference type="Gene3D" id="2.30.42.10">
    <property type="match status" value="2"/>
</dbReference>
<evidence type="ECO:0000256" key="1">
    <source>
        <dbReference type="SAM" id="MobiDB-lite"/>
    </source>
</evidence>
<reference evidence="3 4" key="1">
    <citation type="submission" date="2013-11" db="EMBL/GenBank/DDBJ databases">
        <title>Genome sequencing of Stegodyphus mimosarum.</title>
        <authorList>
            <person name="Bechsgaard J."/>
        </authorList>
    </citation>
    <scope>NUCLEOTIDE SEQUENCE [LARGE SCALE GENOMIC DNA]</scope>
</reference>
<feature type="compositionally biased region" description="Low complexity" evidence="1">
    <location>
        <begin position="372"/>
        <end position="395"/>
    </location>
</feature>
<organism evidence="3 4">
    <name type="scientific">Stegodyphus mimosarum</name>
    <name type="common">African social velvet spider</name>
    <dbReference type="NCBI Taxonomy" id="407821"/>
    <lineage>
        <taxon>Eukaryota</taxon>
        <taxon>Metazoa</taxon>
        <taxon>Ecdysozoa</taxon>
        <taxon>Arthropoda</taxon>
        <taxon>Chelicerata</taxon>
        <taxon>Arachnida</taxon>
        <taxon>Araneae</taxon>
        <taxon>Araneomorphae</taxon>
        <taxon>Entelegynae</taxon>
        <taxon>Eresoidea</taxon>
        <taxon>Eresidae</taxon>
        <taxon>Stegodyphus</taxon>
    </lineage>
</organism>
<feature type="domain" description="PDZ" evidence="2">
    <location>
        <begin position="239"/>
        <end position="325"/>
    </location>
</feature>
<dbReference type="AlphaFoldDB" id="A0A087UKF8"/>
<dbReference type="InterPro" id="IPR041489">
    <property type="entry name" value="PDZ_6"/>
</dbReference>
<feature type="region of interest" description="Disordered" evidence="1">
    <location>
        <begin position="462"/>
        <end position="487"/>
    </location>
</feature>
<dbReference type="SUPFAM" id="SSF50156">
    <property type="entry name" value="PDZ domain-like"/>
    <property type="match status" value="2"/>
</dbReference>
<name>A0A087UKF8_STEMI</name>
<protein>
    <submittedName>
        <fullName evidence="3">Multiple PDZ domain protein</fullName>
    </submittedName>
</protein>
<dbReference type="OrthoDB" id="6022242at2759"/>
<dbReference type="PANTHER" id="PTHR19964:SF89">
    <property type="entry name" value="INACTIVATION-NO-AFTER-POTENTIAL D PROTEIN-LIKE PROTEIN"/>
    <property type="match status" value="1"/>
</dbReference>
<evidence type="ECO:0000313" key="4">
    <source>
        <dbReference type="Proteomes" id="UP000054359"/>
    </source>
</evidence>
<dbReference type="PROSITE" id="PS50106">
    <property type="entry name" value="PDZ"/>
    <property type="match status" value="2"/>
</dbReference>
<feature type="region of interest" description="Disordered" evidence="1">
    <location>
        <begin position="76"/>
        <end position="104"/>
    </location>
</feature>
<feature type="compositionally biased region" description="Acidic residues" evidence="1">
    <location>
        <begin position="87"/>
        <end position="101"/>
    </location>
</feature>
<keyword evidence="4" id="KW-1185">Reference proteome</keyword>
<dbReference type="InterPro" id="IPR001478">
    <property type="entry name" value="PDZ"/>
</dbReference>
<dbReference type="CDD" id="cd06671">
    <property type="entry name" value="PDZ7_MUPP1-PD6_PATJ-like"/>
    <property type="match status" value="1"/>
</dbReference>
<feature type="compositionally biased region" description="Polar residues" evidence="1">
    <location>
        <begin position="361"/>
        <end position="371"/>
    </location>
</feature>
<dbReference type="InterPro" id="IPR051342">
    <property type="entry name" value="PDZ_scaffold"/>
</dbReference>
<proteinExistence type="predicted"/>
<dbReference type="Pfam" id="PF00595">
    <property type="entry name" value="PDZ"/>
    <property type="match status" value="1"/>
</dbReference>
<sequence length="487" mass="51715">MGVVITSVTPGSAGDQDGRVKPGDILVSINGCSLLDAEPRQVGEILRSADKATSDVVVQYIPADTSFTEISPKNSFRQLQRPHAKSDEEEDEYFDVSEPEPPELPPYTPSTLVSEIKMPIPFSHASPEAERLRKQTDNKILPKLLPAETKISPIHLPVKSAAVPVTVSSTSVGSFVKGLDVSSMVSKVKPTVPFKPTRTSLSPKDALPAKAKSKTTTIENLVGDVNTTSMARQWGPECTVELWRDPVKGLGISIICGAKVDALHGGIFIKNVLPDSPAGWNGTLKRGDRILEVSGVDIRIASHAKAVDVIKNASNPVKFLIQSLIPLPKKAESESPSVPSMLPLEVSTDEAKLETTKSPDAKTSTLTSFQLSPVSPTAHSPSTPSASSSNSSSRESTIKRNSSCKEPVAPREIIASAPAAVTPSDEGTANANDLPCEKDEADDKLAFGPLEEGKVLTKQGLQIDSASAGNIKLTPTEKAGDLEEEDE</sequence>
<dbReference type="OMA" id="TITEAGM"/>
<gene>
    <name evidence="3" type="ORF">X975_26595</name>
</gene>
<dbReference type="InterPro" id="IPR036034">
    <property type="entry name" value="PDZ_sf"/>
</dbReference>
<evidence type="ECO:0000313" key="3">
    <source>
        <dbReference type="EMBL" id="KFM77847.1"/>
    </source>
</evidence>
<dbReference type="CDD" id="cd00136">
    <property type="entry name" value="PDZ_canonical"/>
    <property type="match status" value="1"/>
</dbReference>
<accession>A0A087UKF8</accession>